<accession>A0A0D7B777</accession>
<evidence type="ECO:0000313" key="1">
    <source>
        <dbReference type="EMBL" id="KIY65381.1"/>
    </source>
</evidence>
<name>A0A0D7B777_9AGAR</name>
<sequence>IAAVQDVLNDMLAQQNDLNAAIESRTAVLAPVRTLPDDILGSIFMWCTRSMASKIDEMPDSLDVLSWPPWVISHVCRRWRNVSLDHKSLW</sequence>
<dbReference type="OrthoDB" id="3268380at2759"/>
<reference evidence="1 2" key="1">
    <citation type="journal article" date="2015" name="Fungal Genet. Biol.">
        <title>Evolution of novel wood decay mechanisms in Agaricales revealed by the genome sequences of Fistulina hepatica and Cylindrobasidium torrendii.</title>
        <authorList>
            <person name="Floudas D."/>
            <person name="Held B.W."/>
            <person name="Riley R."/>
            <person name="Nagy L.G."/>
            <person name="Koehler G."/>
            <person name="Ransdell A.S."/>
            <person name="Younus H."/>
            <person name="Chow J."/>
            <person name="Chiniquy J."/>
            <person name="Lipzen A."/>
            <person name="Tritt A."/>
            <person name="Sun H."/>
            <person name="Haridas S."/>
            <person name="LaButti K."/>
            <person name="Ohm R.A."/>
            <person name="Kues U."/>
            <person name="Blanchette R.A."/>
            <person name="Grigoriev I.V."/>
            <person name="Minto R.E."/>
            <person name="Hibbett D.S."/>
        </authorList>
    </citation>
    <scope>NUCLEOTIDE SEQUENCE [LARGE SCALE GENOMIC DNA]</scope>
    <source>
        <strain evidence="1 2">FP15055 ss-10</strain>
    </source>
</reference>
<dbReference type="EMBL" id="KN880592">
    <property type="protein sequence ID" value="KIY65381.1"/>
    <property type="molecule type" value="Genomic_DNA"/>
</dbReference>
<organism evidence="1 2">
    <name type="scientific">Cylindrobasidium torrendii FP15055 ss-10</name>
    <dbReference type="NCBI Taxonomy" id="1314674"/>
    <lineage>
        <taxon>Eukaryota</taxon>
        <taxon>Fungi</taxon>
        <taxon>Dikarya</taxon>
        <taxon>Basidiomycota</taxon>
        <taxon>Agaricomycotina</taxon>
        <taxon>Agaricomycetes</taxon>
        <taxon>Agaricomycetidae</taxon>
        <taxon>Agaricales</taxon>
        <taxon>Marasmiineae</taxon>
        <taxon>Physalacriaceae</taxon>
        <taxon>Cylindrobasidium</taxon>
    </lineage>
</organism>
<feature type="non-terminal residue" evidence="1">
    <location>
        <position position="1"/>
    </location>
</feature>
<keyword evidence="2" id="KW-1185">Reference proteome</keyword>
<dbReference type="AlphaFoldDB" id="A0A0D7B777"/>
<dbReference type="Proteomes" id="UP000054007">
    <property type="component" value="Unassembled WGS sequence"/>
</dbReference>
<dbReference type="Gene3D" id="1.20.1280.50">
    <property type="match status" value="1"/>
</dbReference>
<feature type="non-terminal residue" evidence="1">
    <location>
        <position position="90"/>
    </location>
</feature>
<evidence type="ECO:0000313" key="2">
    <source>
        <dbReference type="Proteomes" id="UP000054007"/>
    </source>
</evidence>
<proteinExistence type="predicted"/>
<protein>
    <submittedName>
        <fullName evidence="1">Uncharacterized protein</fullName>
    </submittedName>
</protein>
<gene>
    <name evidence="1" type="ORF">CYLTODRAFT_315396</name>
</gene>